<keyword evidence="4" id="KW-1185">Reference proteome</keyword>
<dbReference type="GO" id="GO:0006310">
    <property type="term" value="P:DNA recombination"/>
    <property type="evidence" value="ECO:0007669"/>
    <property type="project" value="UniProtKB-KW"/>
</dbReference>
<accession>R3X5T4</accession>
<dbReference type="SUPFAM" id="SSF56349">
    <property type="entry name" value="DNA breaking-rejoining enzymes"/>
    <property type="match status" value="1"/>
</dbReference>
<dbReference type="InterPro" id="IPR013762">
    <property type="entry name" value="Integrase-like_cat_sf"/>
</dbReference>
<dbReference type="Proteomes" id="UP000013840">
    <property type="component" value="Unassembled WGS sequence"/>
</dbReference>
<dbReference type="GO" id="GO:0015074">
    <property type="term" value="P:DNA integration"/>
    <property type="evidence" value="ECO:0007669"/>
    <property type="project" value="InterPro"/>
</dbReference>
<dbReference type="PANTHER" id="PTHR30349">
    <property type="entry name" value="PHAGE INTEGRASE-RELATED"/>
    <property type="match status" value="1"/>
</dbReference>
<dbReference type="CDD" id="cd01189">
    <property type="entry name" value="INT_ICEBs1_C_like"/>
    <property type="match status" value="1"/>
</dbReference>
<feature type="domain" description="Tyr recombinase" evidence="2">
    <location>
        <begin position="43"/>
        <end position="250"/>
    </location>
</feature>
<dbReference type="PATRIC" id="fig|1158612.3.peg.796"/>
<dbReference type="Gene3D" id="1.10.443.10">
    <property type="entry name" value="Intergrase catalytic core"/>
    <property type="match status" value="1"/>
</dbReference>
<dbReference type="EMBL" id="AJAU01000008">
    <property type="protein sequence ID" value="EOL49410.1"/>
    <property type="molecule type" value="Genomic_DNA"/>
</dbReference>
<evidence type="ECO:0000259" key="2">
    <source>
        <dbReference type="PROSITE" id="PS51898"/>
    </source>
</evidence>
<dbReference type="GO" id="GO:0003677">
    <property type="term" value="F:DNA binding"/>
    <property type="evidence" value="ECO:0007669"/>
    <property type="project" value="InterPro"/>
</dbReference>
<dbReference type="STRING" id="317735.RU98_GL001059"/>
<dbReference type="InterPro" id="IPR050090">
    <property type="entry name" value="Tyrosine_recombinase_XerCD"/>
</dbReference>
<dbReference type="eggNOG" id="COG0582">
    <property type="taxonomic scope" value="Bacteria"/>
</dbReference>
<dbReference type="InterPro" id="IPR011010">
    <property type="entry name" value="DNA_brk_join_enz"/>
</dbReference>
<organism evidence="3 4">
    <name type="scientific">Enterococcus caccae ATCC BAA-1240</name>
    <dbReference type="NCBI Taxonomy" id="1158612"/>
    <lineage>
        <taxon>Bacteria</taxon>
        <taxon>Bacillati</taxon>
        <taxon>Bacillota</taxon>
        <taxon>Bacilli</taxon>
        <taxon>Lactobacillales</taxon>
        <taxon>Enterococcaceae</taxon>
        <taxon>Enterococcus</taxon>
    </lineage>
</organism>
<name>R3X5T4_9ENTE</name>
<dbReference type="AlphaFoldDB" id="R3X5T4"/>
<dbReference type="PANTHER" id="PTHR30349:SF64">
    <property type="entry name" value="PROPHAGE INTEGRASE INTD-RELATED"/>
    <property type="match status" value="1"/>
</dbReference>
<protein>
    <recommendedName>
        <fullName evidence="2">Tyr recombinase domain-containing protein</fullName>
    </recommendedName>
</protein>
<dbReference type="Pfam" id="PF00589">
    <property type="entry name" value="Phage_integrase"/>
    <property type="match status" value="1"/>
</dbReference>
<evidence type="ECO:0000313" key="4">
    <source>
        <dbReference type="Proteomes" id="UP000013840"/>
    </source>
</evidence>
<dbReference type="PROSITE" id="PS51898">
    <property type="entry name" value="TYR_RECOMBINASE"/>
    <property type="match status" value="1"/>
</dbReference>
<reference evidence="3 4" key="1">
    <citation type="submission" date="2013-02" db="EMBL/GenBank/DDBJ databases">
        <title>The Genome Sequence of Enterococcus caccae BAA-1240.</title>
        <authorList>
            <consortium name="The Broad Institute Genome Sequencing Platform"/>
            <consortium name="The Broad Institute Genome Sequencing Center for Infectious Disease"/>
            <person name="Earl A.M."/>
            <person name="Gilmore M.S."/>
            <person name="Lebreton F."/>
            <person name="Walker B."/>
            <person name="Young S.K."/>
            <person name="Zeng Q."/>
            <person name="Gargeya S."/>
            <person name="Fitzgerald M."/>
            <person name="Haas B."/>
            <person name="Abouelleil A."/>
            <person name="Alvarado L."/>
            <person name="Arachchi H.M."/>
            <person name="Berlin A.M."/>
            <person name="Chapman S.B."/>
            <person name="Dewar J."/>
            <person name="Goldberg J."/>
            <person name="Griggs A."/>
            <person name="Gujja S."/>
            <person name="Hansen M."/>
            <person name="Howarth C."/>
            <person name="Imamovic A."/>
            <person name="Larimer J."/>
            <person name="McCowan C."/>
            <person name="Murphy C."/>
            <person name="Neiman D."/>
            <person name="Pearson M."/>
            <person name="Priest M."/>
            <person name="Roberts A."/>
            <person name="Saif S."/>
            <person name="Shea T."/>
            <person name="Sisk P."/>
            <person name="Sykes S."/>
            <person name="Wortman J."/>
            <person name="Nusbaum C."/>
            <person name="Birren B."/>
        </authorList>
    </citation>
    <scope>NUCLEOTIDE SEQUENCE [LARGE SCALE GENOMIC DNA]</scope>
    <source>
        <strain evidence="3 4">ATCC BAA-1240</strain>
    </source>
</reference>
<evidence type="ECO:0000256" key="1">
    <source>
        <dbReference type="ARBA" id="ARBA00023172"/>
    </source>
</evidence>
<evidence type="ECO:0000313" key="3">
    <source>
        <dbReference type="EMBL" id="EOL49410.1"/>
    </source>
</evidence>
<keyword evidence="1" id="KW-0233">DNA recombination</keyword>
<dbReference type="InterPro" id="IPR002104">
    <property type="entry name" value="Integrase_catalytic"/>
</dbReference>
<gene>
    <name evidence="3" type="ORF">UC7_00788</name>
</gene>
<comment type="caution">
    <text evidence="3">The sequence shown here is derived from an EMBL/GenBank/DDBJ whole genome shotgun (WGS) entry which is preliminary data.</text>
</comment>
<proteinExistence type="predicted"/>
<sequence length="260" mass="30537">MNIVGKLIFKYAFENNLIEKNPTENVVIPKRITTIEELKEKSLEELYLTKKELLTFLDYVRKNTNILDYSIFLTLAYTGIRIGELLALQWDDIDFVNETISVHKTLFRNENRIQEYELTTPKTKKSNRVISVDKIVLEQLSSINFEQMKIKQEFPAYHDKNFVFAKLQGDFTGYPESRRAIGFRLKRYLQKIGITKNLSLHKFRHTHVSLLAQAGVDLQAIQERIGHEDSKTMRKVYLHVTKEVNKQAVEKFAELMHQQN</sequence>